<dbReference type="KEGG" id="foc:127752334"/>
<protein>
    <submittedName>
        <fullName evidence="7">Vitellogenin-like</fullName>
    </submittedName>
</protein>
<evidence type="ECO:0000259" key="5">
    <source>
        <dbReference type="PROSITE" id="PS51211"/>
    </source>
</evidence>
<comment type="caution">
    <text evidence="3">Lacks conserved residue(s) required for the propagation of feature annotation.</text>
</comment>
<evidence type="ECO:0000256" key="1">
    <source>
        <dbReference type="ARBA" id="ARBA00022729"/>
    </source>
</evidence>
<feature type="chain" id="PRO_5039005751" evidence="4">
    <location>
        <begin position="18"/>
        <end position="231"/>
    </location>
</feature>
<keyword evidence="1 4" id="KW-0732">Signal</keyword>
<evidence type="ECO:0000313" key="7">
    <source>
        <dbReference type="RefSeq" id="XP_052133348.1"/>
    </source>
</evidence>
<sequence>MMWKPFLLFCLVAAAAASSEHGWKAGSEYKYQVRGRTLTALHQVANQYAGVLMKAQLTVQPKSDNVLIAKVNNAEYAKINEQLPAGWGTPIPSSKLSYHQLPVSSKPFEIKLKNGIVDELIVSKNIPTWEVNMLKGIASQLQVDTQAENLISSRINNKPSHGSVNGVYKTMEDSVTGECEVVYDISPLPQYQLQSRPELAPMPQLRGDGQLIDIVKTKNFSHCEQRPGYHY</sequence>
<evidence type="ECO:0000256" key="4">
    <source>
        <dbReference type="SAM" id="SignalP"/>
    </source>
</evidence>
<gene>
    <name evidence="7" type="primary">LOC127752334</name>
</gene>
<dbReference type="GeneID" id="127752334"/>
<dbReference type="Pfam" id="PF01347">
    <property type="entry name" value="Vitellogenin_N"/>
    <property type="match status" value="1"/>
</dbReference>
<dbReference type="RefSeq" id="XP_052133348.1">
    <property type="nucleotide sequence ID" value="XM_052277388.1"/>
</dbReference>
<dbReference type="SMART" id="SM00638">
    <property type="entry name" value="LPD_N"/>
    <property type="match status" value="1"/>
</dbReference>
<reference evidence="7" key="1">
    <citation type="submission" date="2025-08" db="UniProtKB">
        <authorList>
            <consortium name="RefSeq"/>
        </authorList>
    </citation>
    <scope>IDENTIFICATION</scope>
    <source>
        <tissue evidence="7">Whole organism</tissue>
    </source>
</reference>
<feature type="domain" description="Vitellogenin" evidence="5">
    <location>
        <begin position="23"/>
        <end position="231"/>
    </location>
</feature>
<dbReference type="InterPro" id="IPR015816">
    <property type="entry name" value="Vitellinogen_b-sht_N"/>
</dbReference>
<organism evidence="6 7">
    <name type="scientific">Frankliniella occidentalis</name>
    <name type="common">Western flower thrips</name>
    <name type="synonym">Euthrips occidentalis</name>
    <dbReference type="NCBI Taxonomy" id="133901"/>
    <lineage>
        <taxon>Eukaryota</taxon>
        <taxon>Metazoa</taxon>
        <taxon>Ecdysozoa</taxon>
        <taxon>Arthropoda</taxon>
        <taxon>Hexapoda</taxon>
        <taxon>Insecta</taxon>
        <taxon>Pterygota</taxon>
        <taxon>Neoptera</taxon>
        <taxon>Paraneoptera</taxon>
        <taxon>Thysanoptera</taxon>
        <taxon>Terebrantia</taxon>
        <taxon>Thripoidea</taxon>
        <taxon>Thripidae</taxon>
        <taxon>Frankliniella</taxon>
    </lineage>
</organism>
<feature type="non-terminal residue" evidence="7">
    <location>
        <position position="231"/>
    </location>
</feature>
<dbReference type="InterPro" id="IPR050733">
    <property type="entry name" value="Vitellogenin/Apolipophorin"/>
</dbReference>
<name>A0A9C6XW84_FRAOC</name>
<dbReference type="AlphaFoldDB" id="A0A9C6XW84"/>
<proteinExistence type="predicted"/>
<dbReference type="InterPro" id="IPR015819">
    <property type="entry name" value="Lipid_transp_b-sht_shell"/>
</dbReference>
<dbReference type="PANTHER" id="PTHR23345">
    <property type="entry name" value="VITELLOGENIN-RELATED"/>
    <property type="match status" value="1"/>
</dbReference>
<dbReference type="SUPFAM" id="SSF56968">
    <property type="entry name" value="Lipovitellin-phosvitin complex, beta-sheet shell regions"/>
    <property type="match status" value="1"/>
</dbReference>
<dbReference type="OrthoDB" id="6630485at2759"/>
<dbReference type="PROSITE" id="PS51211">
    <property type="entry name" value="VITELLOGENIN"/>
    <property type="match status" value="1"/>
</dbReference>
<evidence type="ECO:0000256" key="2">
    <source>
        <dbReference type="ARBA" id="ARBA00022761"/>
    </source>
</evidence>
<evidence type="ECO:0000313" key="6">
    <source>
        <dbReference type="Proteomes" id="UP000504606"/>
    </source>
</evidence>
<dbReference type="Gene3D" id="2.30.230.10">
    <property type="entry name" value="Lipovitellin, beta-sheet shell regions, chain A"/>
    <property type="match status" value="1"/>
</dbReference>
<dbReference type="PANTHER" id="PTHR23345:SF15">
    <property type="entry name" value="VITELLOGENIN 1-RELATED"/>
    <property type="match status" value="1"/>
</dbReference>
<feature type="signal peptide" evidence="4">
    <location>
        <begin position="1"/>
        <end position="17"/>
    </location>
</feature>
<dbReference type="InterPro" id="IPR001747">
    <property type="entry name" value="Vitellogenin_N"/>
</dbReference>
<keyword evidence="6" id="KW-1185">Reference proteome</keyword>
<dbReference type="Proteomes" id="UP000504606">
    <property type="component" value="Unplaced"/>
</dbReference>
<evidence type="ECO:0000256" key="3">
    <source>
        <dbReference type="PROSITE-ProRule" id="PRU00557"/>
    </source>
</evidence>
<keyword evidence="2" id="KW-0758">Storage protein</keyword>
<dbReference type="GO" id="GO:0005319">
    <property type="term" value="F:lipid transporter activity"/>
    <property type="evidence" value="ECO:0007669"/>
    <property type="project" value="InterPro"/>
</dbReference>
<accession>A0A9C6XW84</accession>